<keyword evidence="8 11" id="KW-1133">Transmembrane helix</keyword>
<dbReference type="InterPro" id="IPR036890">
    <property type="entry name" value="HATPase_C_sf"/>
</dbReference>
<dbReference type="PRINTS" id="PR00344">
    <property type="entry name" value="BCTRLSENSOR"/>
</dbReference>
<dbReference type="Gene3D" id="6.10.340.10">
    <property type="match status" value="1"/>
</dbReference>
<dbReference type="Gene3D" id="1.10.287.130">
    <property type="match status" value="1"/>
</dbReference>
<keyword evidence="14" id="KW-0067">ATP-binding</keyword>
<name>A0ABY8XUD8_9PSEU</name>
<keyword evidence="4" id="KW-0597">Phosphoprotein</keyword>
<dbReference type="CDD" id="cd00082">
    <property type="entry name" value="HisKA"/>
    <property type="match status" value="1"/>
</dbReference>
<dbReference type="InterPro" id="IPR003661">
    <property type="entry name" value="HisK_dim/P_dom"/>
</dbReference>
<accession>A0ABY8XUD8</accession>
<dbReference type="SMART" id="SM00304">
    <property type="entry name" value="HAMP"/>
    <property type="match status" value="1"/>
</dbReference>
<proteinExistence type="predicted"/>
<evidence type="ECO:0000256" key="10">
    <source>
        <dbReference type="ARBA" id="ARBA00023136"/>
    </source>
</evidence>
<dbReference type="InterPro" id="IPR004358">
    <property type="entry name" value="Sig_transdc_His_kin-like_C"/>
</dbReference>
<dbReference type="Pfam" id="PF00672">
    <property type="entry name" value="HAMP"/>
    <property type="match status" value="1"/>
</dbReference>
<reference evidence="14 15" key="1">
    <citation type="submission" date="2023-06" db="EMBL/GenBank/DDBJ databases">
        <authorList>
            <person name="Oyuntsetseg B."/>
            <person name="Kim S.B."/>
        </authorList>
    </citation>
    <scope>NUCLEOTIDE SEQUENCE [LARGE SCALE GENOMIC DNA]</scope>
    <source>
        <strain evidence="14 15">2-2</strain>
    </source>
</reference>
<keyword evidence="6 11" id="KW-0812">Transmembrane</keyword>
<dbReference type="PROSITE" id="PS50109">
    <property type="entry name" value="HIS_KIN"/>
    <property type="match status" value="1"/>
</dbReference>
<organism evidence="14 15">
    <name type="scientific">Amycolatopsis nalaikhensis</name>
    <dbReference type="NCBI Taxonomy" id="715472"/>
    <lineage>
        <taxon>Bacteria</taxon>
        <taxon>Bacillati</taxon>
        <taxon>Actinomycetota</taxon>
        <taxon>Actinomycetes</taxon>
        <taxon>Pseudonocardiales</taxon>
        <taxon>Pseudonocardiaceae</taxon>
        <taxon>Amycolatopsis</taxon>
    </lineage>
</organism>
<dbReference type="EMBL" id="CP127173">
    <property type="protein sequence ID" value="WIV59191.1"/>
    <property type="molecule type" value="Genomic_DNA"/>
</dbReference>
<evidence type="ECO:0000256" key="6">
    <source>
        <dbReference type="ARBA" id="ARBA00022692"/>
    </source>
</evidence>
<evidence type="ECO:0000313" key="14">
    <source>
        <dbReference type="EMBL" id="WIV59191.1"/>
    </source>
</evidence>
<keyword evidence="14" id="KW-0547">Nucleotide-binding</keyword>
<evidence type="ECO:0000256" key="11">
    <source>
        <dbReference type="SAM" id="Phobius"/>
    </source>
</evidence>
<evidence type="ECO:0000256" key="8">
    <source>
        <dbReference type="ARBA" id="ARBA00022989"/>
    </source>
</evidence>
<evidence type="ECO:0000313" key="15">
    <source>
        <dbReference type="Proteomes" id="UP001227101"/>
    </source>
</evidence>
<dbReference type="PROSITE" id="PS50885">
    <property type="entry name" value="HAMP"/>
    <property type="match status" value="1"/>
</dbReference>
<dbReference type="SUPFAM" id="SSF47384">
    <property type="entry name" value="Homodimeric domain of signal transducing histidine kinase"/>
    <property type="match status" value="1"/>
</dbReference>
<dbReference type="EC" id="2.7.13.3" evidence="3"/>
<dbReference type="InterPro" id="IPR005467">
    <property type="entry name" value="His_kinase_dom"/>
</dbReference>
<keyword evidence="10 11" id="KW-0472">Membrane</keyword>
<dbReference type="Pfam" id="PF02518">
    <property type="entry name" value="HATPase_c"/>
    <property type="match status" value="1"/>
</dbReference>
<dbReference type="SMART" id="SM00387">
    <property type="entry name" value="HATPase_c"/>
    <property type="match status" value="1"/>
</dbReference>
<evidence type="ECO:0000256" key="3">
    <source>
        <dbReference type="ARBA" id="ARBA00012438"/>
    </source>
</evidence>
<comment type="catalytic activity">
    <reaction evidence="1">
        <text>ATP + protein L-histidine = ADP + protein N-phospho-L-histidine.</text>
        <dbReference type="EC" id="2.7.13.3"/>
    </reaction>
</comment>
<dbReference type="SUPFAM" id="SSF158472">
    <property type="entry name" value="HAMP domain-like"/>
    <property type="match status" value="1"/>
</dbReference>
<evidence type="ECO:0000256" key="1">
    <source>
        <dbReference type="ARBA" id="ARBA00000085"/>
    </source>
</evidence>
<evidence type="ECO:0000256" key="9">
    <source>
        <dbReference type="ARBA" id="ARBA00023012"/>
    </source>
</evidence>
<dbReference type="SUPFAM" id="SSF55874">
    <property type="entry name" value="ATPase domain of HSP90 chaperone/DNA topoisomerase II/histidine kinase"/>
    <property type="match status" value="1"/>
</dbReference>
<dbReference type="InterPro" id="IPR050428">
    <property type="entry name" value="TCS_sensor_his_kinase"/>
</dbReference>
<feature type="domain" description="HAMP" evidence="13">
    <location>
        <begin position="155"/>
        <end position="208"/>
    </location>
</feature>
<protein>
    <recommendedName>
        <fullName evidence="3">histidine kinase</fullName>
        <ecNumber evidence="3">2.7.13.3</ecNumber>
    </recommendedName>
</protein>
<dbReference type="PANTHER" id="PTHR45436:SF5">
    <property type="entry name" value="SENSOR HISTIDINE KINASE TRCS"/>
    <property type="match status" value="1"/>
</dbReference>
<dbReference type="RefSeq" id="WP_285456683.1">
    <property type="nucleotide sequence ID" value="NZ_CP127173.1"/>
</dbReference>
<dbReference type="Gene3D" id="3.30.565.10">
    <property type="entry name" value="Histidine kinase-like ATPase, C-terminal domain"/>
    <property type="match status" value="1"/>
</dbReference>
<evidence type="ECO:0000256" key="4">
    <source>
        <dbReference type="ARBA" id="ARBA00022553"/>
    </source>
</evidence>
<evidence type="ECO:0000259" key="13">
    <source>
        <dbReference type="PROSITE" id="PS50885"/>
    </source>
</evidence>
<dbReference type="InterPro" id="IPR003660">
    <property type="entry name" value="HAMP_dom"/>
</dbReference>
<dbReference type="Pfam" id="PF00512">
    <property type="entry name" value="HisKA"/>
    <property type="match status" value="1"/>
</dbReference>
<dbReference type="SMART" id="SM00388">
    <property type="entry name" value="HisKA"/>
    <property type="match status" value="1"/>
</dbReference>
<evidence type="ECO:0000256" key="5">
    <source>
        <dbReference type="ARBA" id="ARBA00022679"/>
    </source>
</evidence>
<feature type="domain" description="Histidine kinase" evidence="12">
    <location>
        <begin position="216"/>
        <end position="428"/>
    </location>
</feature>
<comment type="subcellular location">
    <subcellularLocation>
        <location evidence="2">Cell membrane</location>
    </subcellularLocation>
</comment>
<dbReference type="InterPro" id="IPR036097">
    <property type="entry name" value="HisK_dim/P_sf"/>
</dbReference>
<dbReference type="CDD" id="cd06225">
    <property type="entry name" value="HAMP"/>
    <property type="match status" value="1"/>
</dbReference>
<evidence type="ECO:0000256" key="7">
    <source>
        <dbReference type="ARBA" id="ARBA00022777"/>
    </source>
</evidence>
<keyword evidence="5" id="KW-0808">Transferase</keyword>
<dbReference type="GO" id="GO:0005524">
    <property type="term" value="F:ATP binding"/>
    <property type="evidence" value="ECO:0007669"/>
    <property type="project" value="UniProtKB-KW"/>
</dbReference>
<feature type="transmembrane region" description="Helical" evidence="11">
    <location>
        <begin position="131"/>
        <end position="154"/>
    </location>
</feature>
<evidence type="ECO:0000256" key="2">
    <source>
        <dbReference type="ARBA" id="ARBA00004236"/>
    </source>
</evidence>
<sequence length="451" mass="46782">MTAGVVVLGLLNRSLVSGITDTARAKAQNVAAQLVAGGMAVGPVLTATPGEATALQVLDAAGQVVGASADLTGDPPILAASPPPGGEVVATVPLPLGQNNADYRVVAVRAHGYTVVAAQSLEAARAAITQLAVLLVITLVPLLAVAWLAVHLALRAALRPVEVMRRTVADISTADLTARVPLPPAQDEIHRLATTLNAMLGRLSSAQMAQRRFVADAGHELRSPLSTVTATLDLAARHPEQTSLAEVVDTAGAELGRLRELVDDLLVLARTDDSSDMPPITDVDLDDVIRAEAARLRSTTRMAVDVRAQPARTRGSPAQVARAVRNLVDNAAEHAEAAVSLSCRREDECVAVVEILDDGPGVPAADRVRIFGRFVRLEAERPRHAGSTGLGLAIVAGIAARHGGKAACVEPPRGHRGACFRLTFPAVSAGPVGGALPRYASVPRGQPEHGR</sequence>
<keyword evidence="7" id="KW-0418">Kinase</keyword>
<evidence type="ECO:0000259" key="12">
    <source>
        <dbReference type="PROSITE" id="PS50109"/>
    </source>
</evidence>
<dbReference type="PANTHER" id="PTHR45436">
    <property type="entry name" value="SENSOR HISTIDINE KINASE YKOH"/>
    <property type="match status" value="1"/>
</dbReference>
<keyword evidence="9" id="KW-0902">Two-component regulatory system</keyword>
<dbReference type="Proteomes" id="UP001227101">
    <property type="component" value="Chromosome"/>
</dbReference>
<keyword evidence="15" id="KW-1185">Reference proteome</keyword>
<gene>
    <name evidence="14" type="ORF">QP939_11450</name>
</gene>
<dbReference type="InterPro" id="IPR003594">
    <property type="entry name" value="HATPase_dom"/>
</dbReference>